<evidence type="ECO:0000313" key="2">
    <source>
        <dbReference type="EMBL" id="MDT0651809.1"/>
    </source>
</evidence>
<evidence type="ECO:0000256" key="1">
    <source>
        <dbReference type="SAM" id="SignalP"/>
    </source>
</evidence>
<sequence>MKTSFLLLLIIFPCLLFAQVGIGTTTPKAQLDIVASNNASPNPIDGILIPRIERFPATNPGHDQNGLLVFLNKNIPGFPSGFYYWNVDSGSWKTLAGSTGSMSSDFYKTGTTTSAGNITDAVFREGNIGIGTSQISSKLQIAIPSGKDLNIKKPLEIDNNNSATDNLATYGIVSDNRSSTNGIKYGIKSNVGGSGTGIHYGIFNETYQNSGTNDIYGIYNRIGRTFGARSNNYGIYNEVGSTQGVGNIYGIYSVAYGDRNANVFAGYFAGRVGIGATPETDYSLPDSRGLENQVLVTDKSGVVSWKHSNFSNYISTESTTGDYVIGEEAGTLRINNQVSGIVIPRASENKGRKIVLSGWPGTGVKNLIFLGSDNLLDISTNNTVTTIQGGKTYEIQSAGNRWILLFNQ</sequence>
<accession>A0ABU3CZK9</accession>
<feature type="chain" id="PRO_5046670853" evidence="1">
    <location>
        <begin position="19"/>
        <end position="408"/>
    </location>
</feature>
<keyword evidence="1" id="KW-0732">Signal</keyword>
<dbReference type="EMBL" id="JAVRHP010000193">
    <property type="protein sequence ID" value="MDT0651809.1"/>
    <property type="molecule type" value="Genomic_DNA"/>
</dbReference>
<keyword evidence="3" id="KW-1185">Reference proteome</keyword>
<evidence type="ECO:0000313" key="3">
    <source>
        <dbReference type="Proteomes" id="UP001248819"/>
    </source>
</evidence>
<organism evidence="2 3">
    <name type="scientific">Autumnicola edwardsiae</name>
    <dbReference type="NCBI Taxonomy" id="3075594"/>
    <lineage>
        <taxon>Bacteria</taxon>
        <taxon>Pseudomonadati</taxon>
        <taxon>Bacteroidota</taxon>
        <taxon>Flavobacteriia</taxon>
        <taxon>Flavobacteriales</taxon>
        <taxon>Flavobacteriaceae</taxon>
        <taxon>Autumnicola</taxon>
    </lineage>
</organism>
<dbReference type="Proteomes" id="UP001248819">
    <property type="component" value="Unassembled WGS sequence"/>
</dbReference>
<feature type="signal peptide" evidence="1">
    <location>
        <begin position="1"/>
        <end position="18"/>
    </location>
</feature>
<comment type="caution">
    <text evidence="2">The sequence shown here is derived from an EMBL/GenBank/DDBJ whole genome shotgun (WGS) entry which is preliminary data.</text>
</comment>
<name>A0ABU3CZK9_9FLAO</name>
<dbReference type="RefSeq" id="WP_311485912.1">
    <property type="nucleotide sequence ID" value="NZ_JAVRHP010000193.1"/>
</dbReference>
<proteinExistence type="predicted"/>
<gene>
    <name evidence="2" type="ORF">RM529_16820</name>
</gene>
<reference evidence="2 3" key="1">
    <citation type="submission" date="2023-09" db="EMBL/GenBank/DDBJ databases">
        <authorList>
            <person name="Rey-Velasco X."/>
        </authorList>
    </citation>
    <scope>NUCLEOTIDE SEQUENCE [LARGE SCALE GENOMIC DNA]</scope>
    <source>
        <strain evidence="2 3">F297</strain>
    </source>
</reference>
<protein>
    <submittedName>
        <fullName evidence="2">Uncharacterized protein</fullName>
    </submittedName>
</protein>